<reference evidence="2" key="1">
    <citation type="submission" date="2015-11" db="EMBL/GenBank/DDBJ databases">
        <title>De novo transcriptome assembly of four potential Pierce s Disease insect vectors from Arizona vineyards.</title>
        <authorList>
            <person name="Tassone E.E."/>
        </authorList>
    </citation>
    <scope>NUCLEOTIDE SEQUENCE</scope>
</reference>
<evidence type="ECO:0000256" key="1">
    <source>
        <dbReference type="SAM" id="MobiDB-lite"/>
    </source>
</evidence>
<organism evidence="2">
    <name type="scientific">Graphocephala atropunctata</name>
    <dbReference type="NCBI Taxonomy" id="36148"/>
    <lineage>
        <taxon>Eukaryota</taxon>
        <taxon>Metazoa</taxon>
        <taxon>Ecdysozoa</taxon>
        <taxon>Arthropoda</taxon>
        <taxon>Hexapoda</taxon>
        <taxon>Insecta</taxon>
        <taxon>Pterygota</taxon>
        <taxon>Neoptera</taxon>
        <taxon>Paraneoptera</taxon>
        <taxon>Hemiptera</taxon>
        <taxon>Auchenorrhyncha</taxon>
        <taxon>Membracoidea</taxon>
        <taxon>Cicadellidae</taxon>
        <taxon>Cicadellinae</taxon>
        <taxon>Cicadellini</taxon>
        <taxon>Graphocephala</taxon>
    </lineage>
</organism>
<proteinExistence type="predicted"/>
<evidence type="ECO:0000313" key="2">
    <source>
        <dbReference type="EMBL" id="JAT30372.1"/>
    </source>
</evidence>
<dbReference type="EMBL" id="GEBQ01009605">
    <property type="protein sequence ID" value="JAT30372.1"/>
    <property type="molecule type" value="Transcribed_RNA"/>
</dbReference>
<dbReference type="AlphaFoldDB" id="A0A1B6M374"/>
<name>A0A1B6M374_9HEMI</name>
<accession>A0A1B6M374</accession>
<protein>
    <submittedName>
        <fullName evidence="2">Uncharacterized protein</fullName>
    </submittedName>
</protein>
<sequence length="102" mass="11493">AVCQHSLRVYVKVWIRRNNLLDPPQWGWKMINNKLIPTTTTQPPAPQELLNSISCTYNKVCKAACSCKKAGVKSQRYASPPVKAMHTSKSNPILDEEEALKE</sequence>
<gene>
    <name evidence="2" type="ORF">g.52196</name>
</gene>
<feature type="non-terminal residue" evidence="2">
    <location>
        <position position="1"/>
    </location>
</feature>
<feature type="region of interest" description="Disordered" evidence="1">
    <location>
        <begin position="76"/>
        <end position="102"/>
    </location>
</feature>